<sequence length="491" mass="53021">MIVQNLYHANLKIDAEGSVSLESAWELALEEPASGLEQLQAEARGWAGGIGEPFRIPAADGSYEFSETVLVTGIELKPVSLAVCRVIFSGAEFAAGGGEAPALAAAGSVVDVYETDGAHRRTMRFRASASVSPELIPQPGRPLEWEGGAFICESCRSSNSGFSVELEVTAREATLAELGLPQAGTDGDGFETKRAVWFVAASEHDAFLADHPVGGAAAWAGEKFTLVSADSKLVGKIGFEVVLLARKVETRCIAKVRSEKFAGLSRSGAIQREIVWKVRWRVAAEELSAFYGQTGLCPADWTEEEECIITDISPKRLSEMEYELDIEAQHPGNPGLFGRYSAEDRTNLSTRVDVSVDMAEFHVSAEMAGFQKLPDGRFRPILNWNSGSGCPFSADGRLAENMIESTLRCLVITESVYRSGDAARQIADLAAWAAVRVSTAAVAGASGSFLRIGQTCRETFSNSGKLYTRISRSYQKAPGDLQWNPNYWSSH</sequence>
<proteinExistence type="predicted"/>
<accession>A0A844G267</accession>
<reference evidence="1 2" key="1">
    <citation type="submission" date="2019-08" db="EMBL/GenBank/DDBJ databases">
        <title>In-depth cultivation of the pig gut microbiome towards novel bacterial diversity and tailored functional studies.</title>
        <authorList>
            <person name="Wylensek D."/>
            <person name="Hitch T.C.A."/>
            <person name="Clavel T."/>
        </authorList>
    </citation>
    <scope>NUCLEOTIDE SEQUENCE [LARGE SCALE GENOMIC DNA]</scope>
    <source>
        <strain evidence="1 2">BBE-744-WT-12</strain>
    </source>
</reference>
<name>A0A844G267_9BACT</name>
<evidence type="ECO:0000313" key="1">
    <source>
        <dbReference type="EMBL" id="MST97810.1"/>
    </source>
</evidence>
<evidence type="ECO:0000313" key="2">
    <source>
        <dbReference type="Proteomes" id="UP000435649"/>
    </source>
</evidence>
<keyword evidence="2" id="KW-1185">Reference proteome</keyword>
<gene>
    <name evidence="1" type="ORF">FYJ85_12260</name>
</gene>
<dbReference type="RefSeq" id="WP_154418901.1">
    <property type="nucleotide sequence ID" value="NZ_VUNS01000012.1"/>
</dbReference>
<dbReference type="EMBL" id="VUNS01000012">
    <property type="protein sequence ID" value="MST97810.1"/>
    <property type="molecule type" value="Genomic_DNA"/>
</dbReference>
<protein>
    <submittedName>
        <fullName evidence="1">Uncharacterized protein</fullName>
    </submittedName>
</protein>
<comment type="caution">
    <text evidence="1">The sequence shown here is derived from an EMBL/GenBank/DDBJ whole genome shotgun (WGS) entry which is preliminary data.</text>
</comment>
<dbReference type="Proteomes" id="UP000435649">
    <property type="component" value="Unassembled WGS sequence"/>
</dbReference>
<dbReference type="AlphaFoldDB" id="A0A844G267"/>
<organism evidence="1 2">
    <name type="scientific">Victivallis lenta</name>
    <dbReference type="NCBI Taxonomy" id="2606640"/>
    <lineage>
        <taxon>Bacteria</taxon>
        <taxon>Pseudomonadati</taxon>
        <taxon>Lentisphaerota</taxon>
        <taxon>Lentisphaeria</taxon>
        <taxon>Victivallales</taxon>
        <taxon>Victivallaceae</taxon>
        <taxon>Victivallis</taxon>
    </lineage>
</organism>